<gene>
    <name evidence="4" type="ORF">CNO13_06875</name>
    <name evidence="2" type="ORF">EZU68_05400</name>
    <name evidence="3" type="ORF">EZU69_05820</name>
</gene>
<dbReference type="RefSeq" id="WP_099591067.1">
    <property type="nucleotide sequence ID" value="NZ_CP024339.2"/>
</dbReference>
<geneLocation type="plasmid" evidence="2">
    <name>unnamed</name>
</geneLocation>
<dbReference type="EMBL" id="CP024339">
    <property type="protein sequence ID" value="WDE71712.1"/>
    <property type="molecule type" value="Genomic_DNA"/>
</dbReference>
<reference evidence="2" key="1">
    <citation type="submission" date="2019-03" db="EMBL/GenBank/DDBJ databases">
        <title>Whole genome sequencing of Borrelia miyamotoi strains isolated at the Russian territory.</title>
        <authorList>
            <person name="Kuleshov K.V."/>
            <person name="Platonov A.E."/>
            <person name="Goptar I.A."/>
            <person name="Shipulin G.A."/>
            <person name="Markelov M.L."/>
            <person name="Koetsveld J."/>
            <person name="Kolyasnikova N.M."/>
            <person name="Sarksyan D.S."/>
            <person name="Toporkova M.G."/>
            <person name="Hovius J.W."/>
        </authorList>
    </citation>
    <scope>NUCLEOTIDE SEQUENCE</scope>
    <source>
        <strain evidence="4 5">Yekat-1</strain>
        <strain evidence="3">Yekat-21</strain>
        <strain evidence="2">Yekat-31</strain>
        <plasmid evidence="4 5">pYekat-1-lp29-2-2</plasmid>
        <plasmid evidence="2">unnamed</plasmid>
    </source>
</reference>
<sequence>MTLDEIVIPLSINATNESKLDEISDALKKIANQEFENLKDLQSKLENAIKTGSGVNTVYNALIANTEKMKKNFKNLANSIKGVGDKSGNVKTLRNTLKSVSKSLFDVKTFANKASQALEQLINSALPITIVIKAVEKIGSTIAGVFTGALDSVSSFNEEIGVFTDMLGNAEVGEVLASDMRAFGEETLFTGEAIHNAAKTMLSYGATAFEVSQRMRMFGEVAGSNSAGLEKLAEVYSKVEAGNQVTLEDLRELRSVGIDITDILEKEAEEAGSSLFKMTNDGKLGFDQLSSAIKKATGEGGKFYRNTSRGAKTLSEVQLQTSKMSQQLFLELGQAFEPIMISFEKVKQVLLVGIVAPITKLTSATIFLFNKLVELVKYVTTKFVRGFKVAFDPIIKMFEKVTSLVSTLWSKMTDMFSSDKGKDKNTDDLLKEDKKKPDLAMELNKNIVADYKGLQEEIFKMQREIALKPLKEQEKATRRLQSIINAKNKAFISKYGKSFNALTVENQKTLASVEKEVNDFAKTNHGFINEHKDLQSEIAKLNREILTLPYEKQEEAMKELANTINVRQKEFVDKYYKSFDSLNDSNKSLLTSLQKGVNEFSKTATDRAFVDAHKALQEKVTSMQFEVMMLPLKEREQATIDMQAKINNLYNDFVNSHKEEFDRLNESNKNILLQIVNQSEQVIEKLADNVGDSVSALFDVLLNSVSGVVNKVANEDLGKDLATGGVSKAADTLTGSLFDASKDILSSLGPWGSMASAALSFTVGIFKGMEQQRIKEIEDRRDRDLEELAKKSEVELMRIEEGFDREIAMRKEKLSELDNQYNKEIEFLKQAQSKGQISGEEFQKRIEKLESEYKEKKQQESERITRAEDLKKLEGERARKLEVLEGDRIKAKAEVDKVNASNLYWGKSSDLAQAQKILNEILKRIAKVKSAKSVEEIKLARKGAMFKTTRPTFIPGAGLMTSEMGQGELIRVTPAPIEENLRCIEAKIIAEEINKIQQSEGVNKGQVIINNYNFHGDVLDADKLVRMLKAKEHAMGFRMAE</sequence>
<name>A0A481YEC5_9SPIR</name>
<keyword evidence="2" id="KW-0614">Plasmid</keyword>
<feature type="coiled-coil region" evidence="1">
    <location>
        <begin position="524"/>
        <end position="570"/>
    </location>
</feature>
<feature type="coiled-coil region" evidence="1">
    <location>
        <begin position="811"/>
        <end position="870"/>
    </location>
</feature>
<proteinExistence type="predicted"/>
<dbReference type="Proteomes" id="UP000230633">
    <property type="component" value="Plasmid pYekat-1-lp29-2-2"/>
</dbReference>
<dbReference type="EMBL" id="CP036936">
    <property type="protein sequence ID" value="QBK65184.1"/>
    <property type="molecule type" value="Genomic_DNA"/>
</dbReference>
<geneLocation type="plasmid" evidence="4 5">
    <name>pYekat-1-lp29-2-2</name>
</geneLocation>
<keyword evidence="5" id="KW-1185">Reference proteome</keyword>
<accession>A0A481YEC5</accession>
<evidence type="ECO:0000313" key="2">
    <source>
        <dbReference type="EMBL" id="QBK63823.1"/>
    </source>
</evidence>
<organism evidence="2">
    <name type="scientific">Borrelia miyamotoi</name>
    <dbReference type="NCBI Taxonomy" id="47466"/>
    <lineage>
        <taxon>Bacteria</taxon>
        <taxon>Pseudomonadati</taxon>
        <taxon>Spirochaetota</taxon>
        <taxon>Spirochaetia</taxon>
        <taxon>Spirochaetales</taxon>
        <taxon>Borreliaceae</taxon>
        <taxon>Borrelia</taxon>
    </lineage>
</organism>
<evidence type="ECO:0000313" key="4">
    <source>
        <dbReference type="EMBL" id="WDE71712.1"/>
    </source>
</evidence>
<dbReference type="AlphaFoldDB" id="A0A481YEC5"/>
<evidence type="ECO:0000313" key="5">
    <source>
        <dbReference type="Proteomes" id="UP000230633"/>
    </source>
</evidence>
<protein>
    <submittedName>
        <fullName evidence="2">Tail tape measure protein</fullName>
    </submittedName>
</protein>
<dbReference type="EMBL" id="CP036739">
    <property type="protein sequence ID" value="QBK63823.1"/>
    <property type="molecule type" value="Genomic_DNA"/>
</dbReference>
<keyword evidence="1" id="KW-0175">Coiled coil</keyword>
<evidence type="ECO:0000256" key="1">
    <source>
        <dbReference type="SAM" id="Coils"/>
    </source>
</evidence>
<evidence type="ECO:0000313" key="3">
    <source>
        <dbReference type="EMBL" id="QBK65184.1"/>
    </source>
</evidence>